<proteinExistence type="predicted"/>
<sequence length="729" mass="82852">MAGAPSPEQLRERHLRQLRRYALEGNNERLEELLASMIAQDPTDHFAAEELERLHRGERLCILESSRERRERLHREKVSRLIELCNDYTTRRREWVDLPSRQLREYRDLVSRAVPPQQASGFLRELDHLLNKRRSSLIRRGVLAAAGLSLALVIVLGVKVCNEQALALDENLRVALLNDDWTRVEQQLAEADSFTLRLCSQQLRQRIDLAEKWQQQQRAEYARLRDRLVAWQNNPAELAALGEAYHRRYASELSKLAVPHSDLSRRWHELETSLRQEQYHRITRLGDQLRAPLPPLPAMTGDTQADTAAIAAHRRLIEQRRDAFRQAPPDYGFSPDIIEHLSPREKQLDALEQDIAGLQRLIRDLSQADNYRSYTSILKGYAPQAYGPALALVNGVRDLPHEEDLLEHVRNSGVGVPHDILDKALRRGGSSFPAAVPATHEQTGLAEQIFVSVPLNRVFYRYRNAEGATALCEEKAVAIRDVRSYVDVRITRSVFDPNYKVDGENTFVWPYAESVTETVIDATPLLEAAGLERPLFYGGNLPHMLESVINGEAPHCPPLARAYLYDLLRRITLGHSSREVSGLSFSPSMRADFRSFEKLCRECRLNLEDGMWLRESPRHTRLNEIFAAWFRLRQGRHYSREIADNFSEIADIRPHYAGFIGPDGQLILSPKQAGKLPQGSRLWYLSRRSDNNRAAAGASGADGEPALSVGHCGEALDDPIPLSPVFTVK</sequence>
<evidence type="ECO:0000313" key="2">
    <source>
        <dbReference type="Proteomes" id="UP000823964"/>
    </source>
</evidence>
<evidence type="ECO:0000313" key="1">
    <source>
        <dbReference type="EMBL" id="HIX20567.1"/>
    </source>
</evidence>
<organism evidence="1 2">
    <name type="scientific">Candidatus Akkermansia intestinigallinarum</name>
    <dbReference type="NCBI Taxonomy" id="2838431"/>
    <lineage>
        <taxon>Bacteria</taxon>
        <taxon>Pseudomonadati</taxon>
        <taxon>Verrucomicrobiota</taxon>
        <taxon>Verrucomicrobiia</taxon>
        <taxon>Verrucomicrobiales</taxon>
        <taxon>Akkermansiaceae</taxon>
        <taxon>Akkermansia</taxon>
    </lineage>
</organism>
<dbReference type="EMBL" id="DXFQ01000154">
    <property type="protein sequence ID" value="HIX20567.1"/>
    <property type="molecule type" value="Genomic_DNA"/>
</dbReference>
<dbReference type="Proteomes" id="UP000823964">
    <property type="component" value="Unassembled WGS sequence"/>
</dbReference>
<dbReference type="AlphaFoldDB" id="A0A9D1VCB6"/>
<accession>A0A9D1VCB6</accession>
<reference evidence="1" key="1">
    <citation type="journal article" date="2021" name="PeerJ">
        <title>Extensive microbial diversity within the chicken gut microbiome revealed by metagenomics and culture.</title>
        <authorList>
            <person name="Gilroy R."/>
            <person name="Ravi A."/>
            <person name="Getino M."/>
            <person name="Pursley I."/>
            <person name="Horton D.L."/>
            <person name="Alikhan N.F."/>
            <person name="Baker D."/>
            <person name="Gharbi K."/>
            <person name="Hall N."/>
            <person name="Watson M."/>
            <person name="Adriaenssens E.M."/>
            <person name="Foster-Nyarko E."/>
            <person name="Jarju S."/>
            <person name="Secka A."/>
            <person name="Antonio M."/>
            <person name="Oren A."/>
            <person name="Chaudhuri R.R."/>
            <person name="La Ragione R."/>
            <person name="Hildebrand F."/>
            <person name="Pallen M.J."/>
        </authorList>
    </citation>
    <scope>NUCLEOTIDE SEQUENCE</scope>
    <source>
        <strain evidence="1">14975</strain>
    </source>
</reference>
<reference evidence="1" key="2">
    <citation type="submission" date="2021-04" db="EMBL/GenBank/DDBJ databases">
        <authorList>
            <person name="Gilroy R."/>
        </authorList>
    </citation>
    <scope>NUCLEOTIDE SEQUENCE</scope>
    <source>
        <strain evidence="1">14975</strain>
    </source>
</reference>
<gene>
    <name evidence="1" type="ORF">H9862_08220</name>
</gene>
<comment type="caution">
    <text evidence="1">The sequence shown here is derived from an EMBL/GenBank/DDBJ whole genome shotgun (WGS) entry which is preliminary data.</text>
</comment>
<protein>
    <submittedName>
        <fullName evidence="1">Uncharacterized protein</fullName>
    </submittedName>
</protein>
<name>A0A9D1VCB6_9BACT</name>